<dbReference type="PANTHER" id="PTHR47271">
    <property type="entry name" value="ARGININE DEIMINASE"/>
    <property type="match status" value="1"/>
</dbReference>
<accession>A0ABR7N3X0</accession>
<proteinExistence type="predicted"/>
<dbReference type="Pfam" id="PF19420">
    <property type="entry name" value="DDAH_eukar"/>
    <property type="match status" value="1"/>
</dbReference>
<gene>
    <name evidence="1" type="ORF">H8704_09015</name>
</gene>
<evidence type="ECO:0000313" key="1">
    <source>
        <dbReference type="EMBL" id="MBC8562762.1"/>
    </source>
</evidence>
<keyword evidence="2" id="KW-1185">Reference proteome</keyword>
<dbReference type="Gene3D" id="3.75.10.10">
    <property type="entry name" value="L-arginine/glycine Amidinotransferase, Chain A"/>
    <property type="match status" value="1"/>
</dbReference>
<dbReference type="RefSeq" id="WP_022465308.1">
    <property type="nucleotide sequence ID" value="NZ_JACRSX010000011.1"/>
</dbReference>
<name>A0ABR7N3X0_9FIRM</name>
<protein>
    <submittedName>
        <fullName evidence="1">Amidinotransferase</fullName>
    </submittedName>
</protein>
<reference evidence="1 2" key="1">
    <citation type="submission" date="2020-08" db="EMBL/GenBank/DDBJ databases">
        <title>Genome public.</title>
        <authorList>
            <person name="Liu C."/>
            <person name="Sun Q."/>
        </authorList>
    </citation>
    <scope>NUCLEOTIDE SEQUENCE [LARGE SCALE GENOMIC DNA]</scope>
    <source>
        <strain evidence="1 2">NSJ-37</strain>
    </source>
</reference>
<sequence length="334" mass="37582">MSSLSQDAYHKVLKLFPPSPSPAFEEPDQLVKHWGKAWGVNSEIGKLRMILLHKPGVEMKCIKKELWNDEVGAIIAPDRSWYWRDKEEPDLDKMIEEHEAFAKVLRDNGAEVVYLDGIDPDRPKAVNCRDVGTAIPGGFVVGRFAPLMRRGEEQRASMSVAKLGMPIIRTITGTGTFEGGNFMFIDDKHAAVGYSQRTNEEGIRQLREVLNGMGIELLVIPLTGFRLHIDGCFMIVDHHKAIYQPENVPYFILEKLKSLGFEMIQIDRRDTANPINCVPLEPGKVIMMEGTDYTADILAKKGIEVIQVEYSEIQKNGGGLHCSSLPLIRDFITY</sequence>
<evidence type="ECO:0000313" key="2">
    <source>
        <dbReference type="Proteomes" id="UP000606193"/>
    </source>
</evidence>
<dbReference type="Proteomes" id="UP000606193">
    <property type="component" value="Unassembled WGS sequence"/>
</dbReference>
<dbReference type="PANTHER" id="PTHR47271:SF2">
    <property type="entry name" value="ARGININE DEIMINASE"/>
    <property type="match status" value="1"/>
</dbReference>
<dbReference type="EMBL" id="JACRSX010000011">
    <property type="protein sequence ID" value="MBC8562762.1"/>
    <property type="molecule type" value="Genomic_DNA"/>
</dbReference>
<organism evidence="1 2">
    <name type="scientific">Jutongia huaianensis</name>
    <dbReference type="NCBI Taxonomy" id="2763668"/>
    <lineage>
        <taxon>Bacteria</taxon>
        <taxon>Bacillati</taxon>
        <taxon>Bacillota</taxon>
        <taxon>Clostridia</taxon>
        <taxon>Lachnospirales</taxon>
        <taxon>Lachnospiraceae</taxon>
        <taxon>Jutongia</taxon>
    </lineage>
</organism>
<dbReference type="SUPFAM" id="SSF55909">
    <property type="entry name" value="Pentein"/>
    <property type="match status" value="1"/>
</dbReference>
<comment type="caution">
    <text evidence="1">The sequence shown here is derived from an EMBL/GenBank/DDBJ whole genome shotgun (WGS) entry which is preliminary data.</text>
</comment>